<proteinExistence type="predicted"/>
<keyword evidence="3" id="KW-1185">Reference proteome</keyword>
<dbReference type="AlphaFoldDB" id="A0A3R8SAE3"/>
<accession>A0A3R8SAE3</accession>
<evidence type="ECO:0000313" key="2">
    <source>
        <dbReference type="EMBL" id="RRS05117.1"/>
    </source>
</evidence>
<evidence type="ECO:0000313" key="3">
    <source>
        <dbReference type="Proteomes" id="UP000269265"/>
    </source>
</evidence>
<dbReference type="EMBL" id="RSED01000004">
    <property type="protein sequence ID" value="RRS05117.1"/>
    <property type="molecule type" value="Genomic_DNA"/>
</dbReference>
<dbReference type="Proteomes" id="UP000269265">
    <property type="component" value="Unassembled WGS sequence"/>
</dbReference>
<name>A0A3R8SAE3_9BURK</name>
<feature type="region of interest" description="Disordered" evidence="1">
    <location>
        <begin position="61"/>
        <end position="91"/>
    </location>
</feature>
<gene>
    <name evidence="2" type="ORF">EIP75_05955</name>
</gene>
<comment type="caution">
    <text evidence="2">The sequence shown here is derived from an EMBL/GenBank/DDBJ whole genome shotgun (WGS) entry which is preliminary data.</text>
</comment>
<evidence type="ECO:0000256" key="1">
    <source>
        <dbReference type="SAM" id="MobiDB-lite"/>
    </source>
</evidence>
<sequence>MRPMIWIAALASVGLVARYVNKEASRMPRGLVLQPDEGHDERAIGEAVESGSPNDAERLRARGLGTVPLPTAATPEERGSIPGLPDFMRGA</sequence>
<reference evidence="2 3" key="1">
    <citation type="submission" date="2018-12" db="EMBL/GenBank/DDBJ databases">
        <title>The whole draft genome of Aquabacterium sp. SJQ9.</title>
        <authorList>
            <person name="Sun L."/>
            <person name="Gao X."/>
            <person name="Chen W."/>
            <person name="Huang K."/>
        </authorList>
    </citation>
    <scope>NUCLEOTIDE SEQUENCE [LARGE SCALE GENOMIC DNA]</scope>
    <source>
        <strain evidence="2 3">SJQ9</strain>
    </source>
</reference>
<dbReference type="RefSeq" id="WP_125242336.1">
    <property type="nucleotide sequence ID" value="NZ_RSED01000004.1"/>
</dbReference>
<protein>
    <submittedName>
        <fullName evidence="2">Uncharacterized protein</fullName>
    </submittedName>
</protein>
<organism evidence="2 3">
    <name type="scientific">Aquabacterium soli</name>
    <dbReference type="NCBI Taxonomy" id="2493092"/>
    <lineage>
        <taxon>Bacteria</taxon>
        <taxon>Pseudomonadati</taxon>
        <taxon>Pseudomonadota</taxon>
        <taxon>Betaproteobacteria</taxon>
        <taxon>Burkholderiales</taxon>
        <taxon>Aquabacterium</taxon>
    </lineage>
</organism>